<name>A0AAD9MMK5_RIDPI</name>
<dbReference type="PROSITE" id="PS00284">
    <property type="entry name" value="SERPIN"/>
    <property type="match status" value="1"/>
</dbReference>
<dbReference type="FunFam" id="2.10.310.10:FF:000001">
    <property type="entry name" value="Serpin family A member 1"/>
    <property type="match status" value="1"/>
</dbReference>
<evidence type="ECO:0000313" key="2">
    <source>
        <dbReference type="EMBL" id="KAK2139240.1"/>
    </source>
</evidence>
<evidence type="ECO:0000313" key="3">
    <source>
        <dbReference type="Proteomes" id="UP001209878"/>
    </source>
</evidence>
<dbReference type="PANTHER" id="PTHR11461:SF372">
    <property type="entry name" value="ACCESSORY GLAND PROTEIN ACP76A-RELATED"/>
    <property type="match status" value="1"/>
</dbReference>
<dbReference type="InterPro" id="IPR036186">
    <property type="entry name" value="Serpin_sf"/>
</dbReference>
<dbReference type="InterPro" id="IPR023796">
    <property type="entry name" value="Serpin_dom"/>
</dbReference>
<dbReference type="Pfam" id="PF00079">
    <property type="entry name" value="Serpin"/>
    <property type="match status" value="1"/>
</dbReference>
<comment type="caution">
    <text evidence="2">The sequence shown here is derived from an EMBL/GenBank/DDBJ whole genome shotgun (WGS) entry which is preliminary data.</text>
</comment>
<dbReference type="SUPFAM" id="SSF56574">
    <property type="entry name" value="Serpins"/>
    <property type="match status" value="1"/>
</dbReference>
<reference evidence="2" key="1">
    <citation type="journal article" date="2023" name="Mol. Biol. Evol.">
        <title>Third-Generation Sequencing Reveals the Adaptive Role of the Epigenome in Three Deep-Sea Polychaetes.</title>
        <authorList>
            <person name="Perez M."/>
            <person name="Aroh O."/>
            <person name="Sun Y."/>
            <person name="Lan Y."/>
            <person name="Juniper S.K."/>
            <person name="Young C.R."/>
            <person name="Angers B."/>
            <person name="Qian P.Y."/>
        </authorList>
    </citation>
    <scope>NUCLEOTIDE SEQUENCE</scope>
    <source>
        <strain evidence="2">R07B-5</strain>
    </source>
</reference>
<sequence>VKDVIHKAFINVNETGTEAAAATAVIFWDSVTMPVRAQFLADHPFLFLIRDRKTGSILFLGRYVK</sequence>
<dbReference type="Gene3D" id="2.10.310.10">
    <property type="entry name" value="Serpins superfamily"/>
    <property type="match status" value="1"/>
</dbReference>
<dbReference type="AlphaFoldDB" id="A0AAD9MMK5"/>
<dbReference type="Gene3D" id="6.20.40.10">
    <property type="match status" value="1"/>
</dbReference>
<feature type="non-terminal residue" evidence="2">
    <location>
        <position position="1"/>
    </location>
</feature>
<proteinExistence type="predicted"/>
<dbReference type="Proteomes" id="UP001209878">
    <property type="component" value="Unassembled WGS sequence"/>
</dbReference>
<keyword evidence="3" id="KW-1185">Reference proteome</keyword>
<dbReference type="EMBL" id="JAODUO010006565">
    <property type="protein sequence ID" value="KAK2139240.1"/>
    <property type="molecule type" value="Genomic_DNA"/>
</dbReference>
<dbReference type="PANTHER" id="PTHR11461">
    <property type="entry name" value="SERINE PROTEASE INHIBITOR, SERPIN"/>
    <property type="match status" value="1"/>
</dbReference>
<protein>
    <recommendedName>
        <fullName evidence="1">Serpin domain-containing protein</fullName>
    </recommendedName>
</protein>
<accession>A0AAD9MMK5</accession>
<dbReference type="GO" id="GO:0004867">
    <property type="term" value="F:serine-type endopeptidase inhibitor activity"/>
    <property type="evidence" value="ECO:0007669"/>
    <property type="project" value="InterPro"/>
</dbReference>
<dbReference type="InterPro" id="IPR000215">
    <property type="entry name" value="Serpin_fam"/>
</dbReference>
<dbReference type="GO" id="GO:0005615">
    <property type="term" value="C:extracellular space"/>
    <property type="evidence" value="ECO:0007669"/>
    <property type="project" value="InterPro"/>
</dbReference>
<gene>
    <name evidence="2" type="ORF">NP493_6572g00003</name>
</gene>
<organism evidence="2 3">
    <name type="scientific">Ridgeia piscesae</name>
    <name type="common">Tubeworm</name>
    <dbReference type="NCBI Taxonomy" id="27915"/>
    <lineage>
        <taxon>Eukaryota</taxon>
        <taxon>Metazoa</taxon>
        <taxon>Spiralia</taxon>
        <taxon>Lophotrochozoa</taxon>
        <taxon>Annelida</taxon>
        <taxon>Polychaeta</taxon>
        <taxon>Sedentaria</taxon>
        <taxon>Canalipalpata</taxon>
        <taxon>Sabellida</taxon>
        <taxon>Siboglinidae</taxon>
        <taxon>Ridgeia</taxon>
    </lineage>
</organism>
<evidence type="ECO:0000259" key="1">
    <source>
        <dbReference type="Pfam" id="PF00079"/>
    </source>
</evidence>
<feature type="domain" description="Serpin" evidence="1">
    <location>
        <begin position="1"/>
        <end position="64"/>
    </location>
</feature>
<dbReference type="InterPro" id="IPR023795">
    <property type="entry name" value="Serpin_CS"/>
</dbReference>